<evidence type="ECO:0000259" key="2">
    <source>
        <dbReference type="SMART" id="SM00091"/>
    </source>
</evidence>
<proteinExistence type="predicted"/>
<feature type="domain" description="PAS" evidence="2">
    <location>
        <begin position="154"/>
        <end position="219"/>
    </location>
</feature>
<dbReference type="Pfam" id="PF00989">
    <property type="entry name" value="PAS"/>
    <property type="match status" value="1"/>
</dbReference>
<dbReference type="RefSeq" id="WP_015395124.1">
    <property type="nucleotide sequence ID" value="NC_020291.1"/>
</dbReference>
<dbReference type="PATRIC" id="fig|931276.5.peg.5115"/>
<dbReference type="PANTHER" id="PTHR43156">
    <property type="entry name" value="STAGE II SPORULATION PROTEIN E-RELATED"/>
    <property type="match status" value="1"/>
</dbReference>
<dbReference type="InterPro" id="IPR036457">
    <property type="entry name" value="PPM-type-like_dom_sf"/>
</dbReference>
<evidence type="ECO:0000259" key="3">
    <source>
        <dbReference type="SMART" id="SM00331"/>
    </source>
</evidence>
<dbReference type="InterPro" id="IPR013767">
    <property type="entry name" value="PAS_fold"/>
</dbReference>
<dbReference type="Gene3D" id="3.60.40.10">
    <property type="entry name" value="PPM-type phosphatase domain"/>
    <property type="match status" value="1"/>
</dbReference>
<feature type="domain" description="PPM-type phosphatase" evidence="3">
    <location>
        <begin position="286"/>
        <end position="493"/>
    </location>
</feature>
<dbReference type="InterPro" id="IPR001932">
    <property type="entry name" value="PPM-type_phosphatase-like_dom"/>
</dbReference>
<dbReference type="Proteomes" id="UP000011728">
    <property type="component" value="Chromosome"/>
</dbReference>
<dbReference type="PANTHER" id="PTHR43156:SF2">
    <property type="entry name" value="STAGE II SPORULATION PROTEIN E"/>
    <property type="match status" value="1"/>
</dbReference>
<dbReference type="SMART" id="SM00331">
    <property type="entry name" value="PP2C_SIG"/>
    <property type="match status" value="1"/>
</dbReference>
<feature type="domain" description="PAS" evidence="2">
    <location>
        <begin position="32"/>
        <end position="97"/>
    </location>
</feature>
<sequence>MYKEEEVVEMLQNNMILNKVTIDKPEHKLLEKELNGILNGIPDVIKVYNLDYSICFFNEAGYNFYRKEAKEVKGKMCYEVLGRNEKCPECAFDEVIKTKKMICQEKYVAELNKFMDVCYNPVFDDNGKMIYIVERLSDITEKRILHKILEENEDRYKQVINSIPDAVVIIVDNIIVLGNREACNLLDLSYDKLIGSNIYKHFQEKYVKMLHKRFRNIIANKKVKDISEYEFILSDRKAATLQISNSYISYRGKPAIISVLRDITDIKQELNKAAEFQRKTLQKDFPAGEFINIETVYVPANTISGDFYRIYKINEHLIVGMIVDVRGKGISAALSISAFDVLCFQEIAITHEPMEIVKNLNKKLVNYYEENYIAVCCFSMDFKKKELKVVGAGINQFVFEREKAEEKIAEGTFLGMFEDSEFSEQVISFDKGDKIYFFTDGLDFILDEDKVVEKYMEDVGIKEFKNYINEFLEDTILEVGKLKDDSTMIAIEVL</sequence>
<dbReference type="AlphaFoldDB" id="M1MW38"/>
<dbReference type="InterPro" id="IPR052016">
    <property type="entry name" value="Bact_Sigma-Reg"/>
</dbReference>
<dbReference type="InterPro" id="IPR000014">
    <property type="entry name" value="PAS"/>
</dbReference>
<dbReference type="EMBL" id="CP004121">
    <property type="protein sequence ID" value="AGF58816.1"/>
    <property type="molecule type" value="Genomic_DNA"/>
</dbReference>
<evidence type="ECO:0000313" key="4">
    <source>
        <dbReference type="EMBL" id="AGF58816.1"/>
    </source>
</evidence>
<dbReference type="STRING" id="36745.CLSAP_48220"/>
<keyword evidence="5" id="KW-1185">Reference proteome</keyword>
<dbReference type="GO" id="GO:0016791">
    <property type="term" value="F:phosphatase activity"/>
    <property type="evidence" value="ECO:0007669"/>
    <property type="project" value="TreeGrafter"/>
</dbReference>
<evidence type="ECO:0000256" key="1">
    <source>
        <dbReference type="ARBA" id="ARBA00022801"/>
    </source>
</evidence>
<reference evidence="4 5" key="1">
    <citation type="submission" date="2013-02" db="EMBL/GenBank/DDBJ databases">
        <title>Genome sequence of Clostridium saccharoperbutylacetonicum N1-4(HMT).</title>
        <authorList>
            <person name="Poehlein A."/>
            <person name="Daniel R."/>
        </authorList>
    </citation>
    <scope>NUCLEOTIDE SEQUENCE [LARGE SCALE GENOMIC DNA]</scope>
    <source>
        <strain evidence="5">N1-4(HMT)</strain>
    </source>
</reference>
<dbReference type="KEGG" id="csr:Cspa_c50650"/>
<gene>
    <name evidence="4" type="ORF">Cspa_c50650</name>
</gene>
<dbReference type="SMART" id="SM00091">
    <property type="entry name" value="PAS"/>
    <property type="match status" value="2"/>
</dbReference>
<dbReference type="HOGENOM" id="CLU_031360_0_0_9"/>
<protein>
    <submittedName>
        <fullName evidence="4">Putative PAS/PAC sensor protein</fullName>
    </submittedName>
</protein>
<dbReference type="InterPro" id="IPR035965">
    <property type="entry name" value="PAS-like_dom_sf"/>
</dbReference>
<dbReference type="eggNOG" id="COG2208">
    <property type="taxonomic scope" value="Bacteria"/>
</dbReference>
<keyword evidence="1" id="KW-0378">Hydrolase</keyword>
<dbReference type="Pfam" id="PF08448">
    <property type="entry name" value="PAS_4"/>
    <property type="match status" value="1"/>
</dbReference>
<dbReference type="NCBIfam" id="TIGR00229">
    <property type="entry name" value="sensory_box"/>
    <property type="match status" value="1"/>
</dbReference>
<dbReference type="OrthoDB" id="9763484at2"/>
<dbReference type="GO" id="GO:0006355">
    <property type="term" value="P:regulation of DNA-templated transcription"/>
    <property type="evidence" value="ECO:0007669"/>
    <property type="project" value="InterPro"/>
</dbReference>
<dbReference type="eggNOG" id="COG2202">
    <property type="taxonomic scope" value="Bacteria"/>
</dbReference>
<evidence type="ECO:0000313" key="5">
    <source>
        <dbReference type="Proteomes" id="UP000011728"/>
    </source>
</evidence>
<name>M1MW38_9CLOT</name>
<dbReference type="Pfam" id="PF07228">
    <property type="entry name" value="SpoIIE"/>
    <property type="match status" value="1"/>
</dbReference>
<accession>M1MW38</accession>
<dbReference type="Gene3D" id="3.30.450.20">
    <property type="entry name" value="PAS domain"/>
    <property type="match status" value="2"/>
</dbReference>
<organism evidence="4 5">
    <name type="scientific">Clostridium saccharoperbutylacetonicum N1-4(HMT)</name>
    <dbReference type="NCBI Taxonomy" id="931276"/>
    <lineage>
        <taxon>Bacteria</taxon>
        <taxon>Bacillati</taxon>
        <taxon>Bacillota</taxon>
        <taxon>Clostridia</taxon>
        <taxon>Eubacteriales</taxon>
        <taxon>Clostridiaceae</taxon>
        <taxon>Clostridium</taxon>
    </lineage>
</organism>
<dbReference type="InterPro" id="IPR013656">
    <property type="entry name" value="PAS_4"/>
</dbReference>
<dbReference type="SUPFAM" id="SSF55785">
    <property type="entry name" value="PYP-like sensor domain (PAS domain)"/>
    <property type="match status" value="2"/>
</dbReference>
<dbReference type="eggNOG" id="COG3829">
    <property type="taxonomic scope" value="Bacteria"/>
</dbReference>